<keyword evidence="2" id="KW-1133">Transmembrane helix</keyword>
<evidence type="ECO:0000313" key="3">
    <source>
        <dbReference type="EMBL" id="ODM97885.1"/>
    </source>
</evidence>
<keyword evidence="4" id="KW-1185">Reference proteome</keyword>
<evidence type="ECO:0000256" key="1">
    <source>
        <dbReference type="SAM" id="MobiDB-lite"/>
    </source>
</evidence>
<dbReference type="Proteomes" id="UP000094527">
    <property type="component" value="Unassembled WGS sequence"/>
</dbReference>
<protein>
    <submittedName>
        <fullName evidence="3">Uncharacterized protein</fullName>
    </submittedName>
</protein>
<name>A0A1D2MZ09_ORCCI</name>
<keyword evidence="2" id="KW-0812">Transmembrane</keyword>
<feature type="transmembrane region" description="Helical" evidence="2">
    <location>
        <begin position="194"/>
        <end position="218"/>
    </location>
</feature>
<dbReference type="EMBL" id="LJIJ01000399">
    <property type="protein sequence ID" value="ODM97885.1"/>
    <property type="molecule type" value="Genomic_DNA"/>
</dbReference>
<proteinExistence type="predicted"/>
<comment type="caution">
    <text evidence="3">The sequence shown here is derived from an EMBL/GenBank/DDBJ whole genome shotgun (WGS) entry which is preliminary data.</text>
</comment>
<evidence type="ECO:0000313" key="4">
    <source>
        <dbReference type="Proteomes" id="UP000094527"/>
    </source>
</evidence>
<reference evidence="3 4" key="1">
    <citation type="journal article" date="2016" name="Genome Biol. Evol.">
        <title>Gene Family Evolution Reflects Adaptation to Soil Environmental Stressors in the Genome of the Collembolan Orchesella cincta.</title>
        <authorList>
            <person name="Faddeeva-Vakhrusheva A."/>
            <person name="Derks M.F."/>
            <person name="Anvar S.Y."/>
            <person name="Agamennone V."/>
            <person name="Suring W."/>
            <person name="Smit S."/>
            <person name="van Straalen N.M."/>
            <person name="Roelofs D."/>
        </authorList>
    </citation>
    <scope>NUCLEOTIDE SEQUENCE [LARGE SCALE GENOMIC DNA]</scope>
    <source>
        <tissue evidence="3">Mixed pool</tissue>
    </source>
</reference>
<sequence>MDSLMSHLKQEQNHKQGYRSKNTTARPPINRLVALALPSEGSLQRKRRPNEIERLQTTLHRPLNSVEIDKLYKGYRSLEKCTKRGNCDCYHCQLLKSTLTDESSVSDASSSESDNEVYSTIFCECFNKQTNSTVFKNKVFGATQEFDDKRISDELNNNSLCLPIYYKRNSADSAKKTRNCWAKLFNAIVSSFRLIGTLPICVILAGVKLMCQTFTFLGDMCKRRKFRKTYPEPIERKPNNTDVLLEVTVHQTP</sequence>
<feature type="region of interest" description="Disordered" evidence="1">
    <location>
        <begin position="1"/>
        <end position="27"/>
    </location>
</feature>
<dbReference type="AlphaFoldDB" id="A0A1D2MZ09"/>
<gene>
    <name evidence="3" type="ORF">Ocin01_08796</name>
</gene>
<organism evidence="3 4">
    <name type="scientific">Orchesella cincta</name>
    <name type="common">Springtail</name>
    <name type="synonym">Podura cincta</name>
    <dbReference type="NCBI Taxonomy" id="48709"/>
    <lineage>
        <taxon>Eukaryota</taxon>
        <taxon>Metazoa</taxon>
        <taxon>Ecdysozoa</taxon>
        <taxon>Arthropoda</taxon>
        <taxon>Hexapoda</taxon>
        <taxon>Collembola</taxon>
        <taxon>Entomobryomorpha</taxon>
        <taxon>Entomobryoidea</taxon>
        <taxon>Orchesellidae</taxon>
        <taxon>Orchesellinae</taxon>
        <taxon>Orchesella</taxon>
    </lineage>
</organism>
<accession>A0A1D2MZ09</accession>
<keyword evidence="2" id="KW-0472">Membrane</keyword>
<evidence type="ECO:0000256" key="2">
    <source>
        <dbReference type="SAM" id="Phobius"/>
    </source>
</evidence>